<dbReference type="CDD" id="cd02440">
    <property type="entry name" value="AdoMet_MTases"/>
    <property type="match status" value="1"/>
</dbReference>
<dbReference type="InterPro" id="IPR029063">
    <property type="entry name" value="SAM-dependent_MTases_sf"/>
</dbReference>
<gene>
    <name evidence="3" type="ORF">WS70_23470</name>
</gene>
<evidence type="ECO:0000313" key="4">
    <source>
        <dbReference type="Proteomes" id="UP000062519"/>
    </source>
</evidence>
<dbReference type="EMBL" id="CP013387">
    <property type="protein sequence ID" value="AOJ04731.1"/>
    <property type="molecule type" value="Genomic_DNA"/>
</dbReference>
<feature type="domain" description="Methyltransferase type 11" evidence="2">
    <location>
        <begin position="39"/>
        <end position="120"/>
    </location>
</feature>
<reference evidence="3 4" key="1">
    <citation type="submission" date="2015-12" db="EMBL/GenBank/DDBJ databases">
        <title>Diversity of Burkholderia near neighbor genomes.</title>
        <authorList>
            <person name="Sahl J."/>
            <person name="Wagner D."/>
            <person name="Keim P."/>
        </authorList>
    </citation>
    <scope>NUCLEOTIDE SEQUENCE [LARGE SCALE GENOMIC DNA]</scope>
    <source>
        <strain evidence="3 4">BDU6</strain>
    </source>
</reference>
<keyword evidence="1" id="KW-0812">Transmembrane</keyword>
<proteinExistence type="predicted"/>
<dbReference type="Gene3D" id="3.40.50.150">
    <property type="entry name" value="Vaccinia Virus protein VP39"/>
    <property type="match status" value="1"/>
</dbReference>
<evidence type="ECO:0000256" key="1">
    <source>
        <dbReference type="SAM" id="Phobius"/>
    </source>
</evidence>
<dbReference type="InterPro" id="IPR013216">
    <property type="entry name" value="Methyltransf_11"/>
</dbReference>
<feature type="transmembrane region" description="Helical" evidence="1">
    <location>
        <begin position="199"/>
        <end position="229"/>
    </location>
</feature>
<accession>A0A1B4FM34</accession>
<organism evidence="3 4">
    <name type="scientific">Burkholderia mayonis</name>
    <dbReference type="NCBI Taxonomy" id="1385591"/>
    <lineage>
        <taxon>Bacteria</taxon>
        <taxon>Pseudomonadati</taxon>
        <taxon>Pseudomonadota</taxon>
        <taxon>Betaproteobacteria</taxon>
        <taxon>Burkholderiales</taxon>
        <taxon>Burkholderiaceae</taxon>
        <taxon>Burkholderia</taxon>
        <taxon>pseudomallei group</taxon>
    </lineage>
</organism>
<evidence type="ECO:0000259" key="2">
    <source>
        <dbReference type="Pfam" id="PF08241"/>
    </source>
</evidence>
<dbReference type="Proteomes" id="UP000062519">
    <property type="component" value="Chromosome 2"/>
</dbReference>
<protein>
    <recommendedName>
        <fullName evidence="2">Methyltransferase type 11 domain-containing protein</fullName>
    </recommendedName>
</protein>
<dbReference type="AlphaFoldDB" id="A0A1B4FM34"/>
<dbReference type="Pfam" id="PF08241">
    <property type="entry name" value="Methyltransf_11"/>
    <property type="match status" value="1"/>
</dbReference>
<evidence type="ECO:0000313" key="3">
    <source>
        <dbReference type="EMBL" id="AOJ04731.1"/>
    </source>
</evidence>
<keyword evidence="4" id="KW-1185">Reference proteome</keyword>
<name>A0A1B4FM34_9BURK</name>
<dbReference type="GO" id="GO:0008757">
    <property type="term" value="F:S-adenosylmethionine-dependent methyltransferase activity"/>
    <property type="evidence" value="ECO:0007669"/>
    <property type="project" value="InterPro"/>
</dbReference>
<dbReference type="KEGG" id="buu:WS70_23470"/>
<sequence length="249" mass="27645">MARIVRYRGYPIPFLARRYIRRAGERYAGFVVKHEVCLDIGAGVAPYRVDIIEGFRVGHYVAYDIAPSDATTVVGDARKLPFRDESVSLIVSMDTLQHIPAVADVFDEMERVLKHGGLLLVSFPFVFGECDVTDFRRWSLEGMADELRQRGFEILHAERRGGVLFAATCVLHWAVQHVIPGARKAWRVRLSGLVLLRSIVVTALTIPTALLCWLALAVDGLLPACGFYMGGLMVARRKIEAANECDGAS</sequence>
<dbReference type="SUPFAM" id="SSF53335">
    <property type="entry name" value="S-adenosyl-L-methionine-dependent methyltransferases"/>
    <property type="match status" value="1"/>
</dbReference>
<keyword evidence="1" id="KW-1133">Transmembrane helix</keyword>
<keyword evidence="1" id="KW-0472">Membrane</keyword>